<proteinExistence type="predicted"/>
<reference evidence="3" key="1">
    <citation type="submission" date="2019-05" db="EMBL/GenBank/DDBJ databases">
        <title>Flavobacterium profundi sp. nov., isolated from a deep-sea seamount.</title>
        <authorList>
            <person name="Zhang D.-C."/>
        </authorList>
    </citation>
    <scope>NUCLEOTIDE SEQUENCE [LARGE SCALE GENOMIC DNA]</scope>
    <source>
        <strain evidence="3">TP390</strain>
    </source>
</reference>
<dbReference type="Proteomes" id="UP000431264">
    <property type="component" value="Unassembled WGS sequence"/>
</dbReference>
<feature type="chain" id="PRO_5026067587" evidence="1">
    <location>
        <begin position="19"/>
        <end position="376"/>
    </location>
</feature>
<accession>A0A6I4IGT5</accession>
<dbReference type="Gene3D" id="2.60.120.260">
    <property type="entry name" value="Galactose-binding domain-like"/>
    <property type="match status" value="1"/>
</dbReference>
<keyword evidence="1" id="KW-0732">Signal</keyword>
<name>A0A6I4IGT5_9FLAO</name>
<dbReference type="AlphaFoldDB" id="A0A6I4IGT5"/>
<evidence type="ECO:0000313" key="3">
    <source>
        <dbReference type="Proteomes" id="UP000431264"/>
    </source>
</evidence>
<dbReference type="RefSeq" id="WP_140997176.1">
    <property type="nucleotide sequence ID" value="NZ_VDCZ01000003.1"/>
</dbReference>
<dbReference type="InterPro" id="IPR034660">
    <property type="entry name" value="DinB/YfiT-like"/>
</dbReference>
<dbReference type="EMBL" id="WQLW01000003">
    <property type="protein sequence ID" value="MVO08784.1"/>
    <property type="molecule type" value="Genomic_DNA"/>
</dbReference>
<gene>
    <name evidence="2" type="ORF">GOQ30_06360</name>
</gene>
<dbReference type="OrthoDB" id="117483at2"/>
<keyword evidence="3" id="KW-1185">Reference proteome</keyword>
<feature type="signal peptide" evidence="1">
    <location>
        <begin position="1"/>
        <end position="18"/>
    </location>
</feature>
<protein>
    <submittedName>
        <fullName evidence="2">DUF664 domain-containing protein</fullName>
    </submittedName>
</protein>
<organism evidence="2 3">
    <name type="scientific">Flavobacterium profundi</name>
    <dbReference type="NCBI Taxonomy" id="1774945"/>
    <lineage>
        <taxon>Bacteria</taxon>
        <taxon>Pseudomonadati</taxon>
        <taxon>Bacteroidota</taxon>
        <taxon>Flavobacteriia</taxon>
        <taxon>Flavobacteriales</taxon>
        <taxon>Flavobacteriaceae</taxon>
        <taxon>Flavobacterium</taxon>
    </lineage>
</organism>
<evidence type="ECO:0000256" key="1">
    <source>
        <dbReference type="SAM" id="SignalP"/>
    </source>
</evidence>
<comment type="caution">
    <text evidence="2">The sequence shown here is derived from an EMBL/GenBank/DDBJ whole genome shotgun (WGS) entry which is preliminary data.</text>
</comment>
<sequence length="376" mass="43098">MKKTFLLMGLFIQLTLSAQDTKVVSSTWTSFTQSINVESKTEKKFKIEASVKAVIADEHAWAGVWARVDKKDGGYGFFDNMGDRPINTDTWQTYAVEGTFDATSKSINFGGLCEYNGKFYFDDFKLYIENDKGVLEPVKITNGDFEKKVENGTVPRWSFGVSKGKSIKVKEFDVTSTTDKAEGKLALLVEGKGIVFKDSYKIKPMEDVSPQIGTLIAMLENLKDRVENQVKNMSQYELDYLHDDKANRIGSLIMHLAAAEKYYQVYTFENRGFTEEESKMWETALNLDQGGRDELRNHDAQYYLDIFNEVRAKTIAELKKRDDAWLMEVHENSGMNNFFGWFHVMEHQSSHLGQILFLKKRIPPEPEVNLEQPIKN</sequence>
<dbReference type="Gene3D" id="1.20.120.450">
    <property type="entry name" value="dinb family like domain"/>
    <property type="match status" value="1"/>
</dbReference>
<evidence type="ECO:0000313" key="2">
    <source>
        <dbReference type="EMBL" id="MVO08784.1"/>
    </source>
</evidence>
<dbReference type="SUPFAM" id="SSF109854">
    <property type="entry name" value="DinB/YfiT-like putative metalloenzymes"/>
    <property type="match status" value="1"/>
</dbReference>